<evidence type="ECO:0000256" key="2">
    <source>
        <dbReference type="ARBA" id="ARBA00022723"/>
    </source>
</evidence>
<evidence type="ECO:0000256" key="1">
    <source>
        <dbReference type="ARBA" id="ARBA00001947"/>
    </source>
</evidence>
<dbReference type="Pfam" id="PF00753">
    <property type="entry name" value="Lactamase_B"/>
    <property type="match status" value="1"/>
</dbReference>
<dbReference type="PANTHER" id="PTHR30619">
    <property type="entry name" value="DNA INTERNALIZATION/COMPETENCE PROTEIN COMEC/REC2"/>
    <property type="match status" value="1"/>
</dbReference>
<evidence type="ECO:0000259" key="7">
    <source>
        <dbReference type="SMART" id="SM00849"/>
    </source>
</evidence>
<dbReference type="AlphaFoldDB" id="A0A1B8RML6"/>
<dbReference type="InterPro" id="IPR001279">
    <property type="entry name" value="Metallo-B-lactamas"/>
</dbReference>
<feature type="coiled-coil region" evidence="5">
    <location>
        <begin position="54"/>
        <end position="88"/>
    </location>
</feature>
<dbReference type="GO" id="GO:0008800">
    <property type="term" value="F:beta-lactamase activity"/>
    <property type="evidence" value="ECO:0007669"/>
    <property type="project" value="InterPro"/>
</dbReference>
<dbReference type="SUPFAM" id="SSF56281">
    <property type="entry name" value="Metallo-hydrolase/oxidoreductase"/>
    <property type="match status" value="1"/>
</dbReference>
<dbReference type="RefSeq" id="WP_065254671.1">
    <property type="nucleotide sequence ID" value="NZ_JADMTL010000012.1"/>
</dbReference>
<comment type="caution">
    <text evidence="8">The sequence shown here is derived from an EMBL/GenBank/DDBJ whole genome shotgun (WGS) entry which is preliminary data.</text>
</comment>
<dbReference type="GO" id="GO:0017001">
    <property type="term" value="P:antibiotic catabolic process"/>
    <property type="evidence" value="ECO:0007669"/>
    <property type="project" value="InterPro"/>
</dbReference>
<keyword evidence="5" id="KW-0175">Coiled coil</keyword>
<dbReference type="EMBL" id="MAPZ01000025">
    <property type="protein sequence ID" value="OBY09997.1"/>
    <property type="molecule type" value="Genomic_DNA"/>
</dbReference>
<dbReference type="PROSITE" id="PS00743">
    <property type="entry name" value="BETA_LACTAMASE_B_1"/>
    <property type="match status" value="1"/>
</dbReference>
<dbReference type="InterPro" id="IPR001018">
    <property type="entry name" value="Beta-lactamase_class-B_CS"/>
</dbReference>
<keyword evidence="2" id="KW-0479">Metal-binding</keyword>
<evidence type="ECO:0000256" key="3">
    <source>
        <dbReference type="ARBA" id="ARBA00022801"/>
    </source>
</evidence>
<protein>
    <recommendedName>
        <fullName evidence="7">Metallo-beta-lactamase domain-containing protein</fullName>
    </recommendedName>
</protein>
<dbReference type="InterPro" id="IPR036866">
    <property type="entry name" value="RibonucZ/Hydroxyglut_hydro"/>
</dbReference>
<feature type="domain" description="Metallo-beta-lactamase" evidence="7">
    <location>
        <begin position="130"/>
        <end position="319"/>
    </location>
</feature>
<dbReference type="Proteomes" id="UP000092714">
    <property type="component" value="Unassembled WGS sequence"/>
</dbReference>
<keyword evidence="6" id="KW-0812">Transmembrane</keyword>
<evidence type="ECO:0000256" key="4">
    <source>
        <dbReference type="ARBA" id="ARBA00022833"/>
    </source>
</evidence>
<sequence>MINKIKEYIINNKKHAIIYASSFLVGFAFMSFGSSPESRLENVLNEKETQTFIYSDNKKVLEDKQLEIDELKKEIEGIKSSIKNIEETDKVSSNANSGVSSSNDSQNVVYNNVLAQNIKGSKIHIINTGNSDSILITGGKNVLIDGGDNDDEQAVVNYLKNNGVNKIDYLISTHPHADHVGGLDAVVSSISVGQAFIANGSADTKTYTDFVKAMANKGLKPSVPLEGAKFTLGNGEYIQIFNGNGGKDANEQSLVTLYVNGNDKALFMGDAEEGTERELLSKLPKVDMLKVGHHGSKSSSSSSFINKVSPQIAVVTAGKDNKYGHPHKETMDKLKNKGIVVHRTDECGSIVFNSTGSGIKTGCKTGSYNSGK</sequence>
<dbReference type="InterPro" id="IPR052159">
    <property type="entry name" value="Competence_DNA_uptake"/>
</dbReference>
<comment type="cofactor">
    <cofactor evidence="1">
        <name>Zn(2+)</name>
        <dbReference type="ChEBI" id="CHEBI:29105"/>
    </cofactor>
</comment>
<accession>A0A1B8RML6</accession>
<dbReference type="SMART" id="SM00849">
    <property type="entry name" value="Lactamase_B"/>
    <property type="match status" value="1"/>
</dbReference>
<keyword evidence="4" id="KW-0862">Zinc</keyword>
<feature type="transmembrane region" description="Helical" evidence="6">
    <location>
        <begin position="16"/>
        <end position="33"/>
    </location>
</feature>
<dbReference type="CDD" id="cd07731">
    <property type="entry name" value="ComA-like_MBL-fold"/>
    <property type="match status" value="1"/>
</dbReference>
<dbReference type="GO" id="GO:0008270">
    <property type="term" value="F:zinc ion binding"/>
    <property type="evidence" value="ECO:0007669"/>
    <property type="project" value="InterPro"/>
</dbReference>
<proteinExistence type="predicted"/>
<name>A0A1B8RML6_9CLOT</name>
<organism evidence="8 9">
    <name type="scientific">Clostridium paraputrificum</name>
    <dbReference type="NCBI Taxonomy" id="29363"/>
    <lineage>
        <taxon>Bacteria</taxon>
        <taxon>Bacillati</taxon>
        <taxon>Bacillota</taxon>
        <taxon>Clostridia</taxon>
        <taxon>Eubacteriales</taxon>
        <taxon>Clostridiaceae</taxon>
        <taxon>Clostridium</taxon>
    </lineage>
</organism>
<evidence type="ECO:0000256" key="5">
    <source>
        <dbReference type="SAM" id="Coils"/>
    </source>
</evidence>
<dbReference type="InterPro" id="IPR035681">
    <property type="entry name" value="ComA-like_MBL"/>
</dbReference>
<gene>
    <name evidence="8" type="ORF">CP373A1_12920</name>
</gene>
<keyword evidence="6" id="KW-1133">Transmembrane helix</keyword>
<dbReference type="Gene3D" id="3.60.15.10">
    <property type="entry name" value="Ribonuclease Z/Hydroxyacylglutathione hydrolase-like"/>
    <property type="match status" value="1"/>
</dbReference>
<keyword evidence="9" id="KW-1185">Reference proteome</keyword>
<dbReference type="PANTHER" id="PTHR30619:SF7">
    <property type="entry name" value="BETA-LACTAMASE DOMAIN PROTEIN"/>
    <property type="match status" value="1"/>
</dbReference>
<evidence type="ECO:0000256" key="6">
    <source>
        <dbReference type="SAM" id="Phobius"/>
    </source>
</evidence>
<reference evidence="8 9" key="1">
    <citation type="submission" date="2016-06" db="EMBL/GenBank/DDBJ databases">
        <authorList>
            <person name="Kjaerup R.B."/>
            <person name="Dalgaard T.S."/>
            <person name="Juul-Madsen H.R."/>
        </authorList>
    </citation>
    <scope>NUCLEOTIDE SEQUENCE [LARGE SCALE GENOMIC DNA]</scope>
    <source>
        <strain evidence="8 9">373-A1</strain>
    </source>
</reference>
<evidence type="ECO:0000313" key="9">
    <source>
        <dbReference type="Proteomes" id="UP000092714"/>
    </source>
</evidence>
<evidence type="ECO:0000313" key="8">
    <source>
        <dbReference type="EMBL" id="OBY09997.1"/>
    </source>
</evidence>
<keyword evidence="3" id="KW-0378">Hydrolase</keyword>
<keyword evidence="6" id="KW-0472">Membrane</keyword>